<name>A0A832RW02_9EURY</name>
<accession>A0A832RW02</accession>
<dbReference type="RefSeq" id="WP_157203133.1">
    <property type="nucleotide sequence ID" value="NZ_DUIH01000010.1"/>
</dbReference>
<proteinExistence type="predicted"/>
<dbReference type="EMBL" id="DUIH01000010">
    <property type="protein sequence ID" value="HIH69489.1"/>
    <property type="molecule type" value="Genomic_DNA"/>
</dbReference>
<gene>
    <name evidence="1" type="ORF">HA299_02540</name>
</gene>
<evidence type="ECO:0000313" key="1">
    <source>
        <dbReference type="EMBL" id="HIH69489.1"/>
    </source>
</evidence>
<dbReference type="AlphaFoldDB" id="A0A832RW02"/>
<protein>
    <submittedName>
        <fullName evidence="1">Uncharacterized protein</fullName>
    </submittedName>
</protein>
<organism evidence="1 2">
    <name type="scientific">Methermicoccus shengliensis</name>
    <dbReference type="NCBI Taxonomy" id="660064"/>
    <lineage>
        <taxon>Archaea</taxon>
        <taxon>Methanobacteriati</taxon>
        <taxon>Methanobacteriota</taxon>
        <taxon>Stenosarchaea group</taxon>
        <taxon>Methanomicrobia</taxon>
        <taxon>Methanosarcinales</taxon>
        <taxon>Methermicoccaceae</taxon>
        <taxon>Methermicoccus</taxon>
    </lineage>
</organism>
<comment type="caution">
    <text evidence="1">The sequence shown here is derived from an EMBL/GenBank/DDBJ whole genome shotgun (WGS) entry which is preliminary data.</text>
</comment>
<evidence type="ECO:0000313" key="2">
    <source>
        <dbReference type="Proteomes" id="UP000600363"/>
    </source>
</evidence>
<dbReference type="Proteomes" id="UP000600363">
    <property type="component" value="Unassembled WGS sequence"/>
</dbReference>
<reference evidence="1" key="1">
    <citation type="journal article" date="2020" name="bioRxiv">
        <title>A rank-normalized archaeal taxonomy based on genome phylogeny resolves widespread incomplete and uneven classifications.</title>
        <authorList>
            <person name="Rinke C."/>
            <person name="Chuvochina M."/>
            <person name="Mussig A.J."/>
            <person name="Chaumeil P.-A."/>
            <person name="Waite D.W."/>
            <person name="Whitman W.B."/>
            <person name="Parks D.H."/>
            <person name="Hugenholtz P."/>
        </authorList>
    </citation>
    <scope>NUCLEOTIDE SEQUENCE</scope>
    <source>
        <strain evidence="1">UBA12518</strain>
    </source>
</reference>
<sequence length="72" mass="8128">MGKIEIMFIRFLLTMGACRIRRWSDEKQQCDSGVAAPFLRVLAGTALAVQNKQPMQYSDMGAQHPLSKELNE</sequence>